<gene>
    <name evidence="2" type="primary">MYCBP2_2</name>
    <name evidence="2" type="ORF">CHARACLAT_019157</name>
</gene>
<reference evidence="2 3" key="1">
    <citation type="submission" date="2021-06" db="EMBL/GenBank/DDBJ databases">
        <authorList>
            <person name="Palmer J.M."/>
        </authorList>
    </citation>
    <scope>NUCLEOTIDE SEQUENCE [LARGE SCALE GENOMIC DNA]</scope>
    <source>
        <strain evidence="2 3">CL_MEX2019</strain>
        <tissue evidence="2">Muscle</tissue>
    </source>
</reference>
<name>A0ABU7E541_9TELE</name>
<organism evidence="2 3">
    <name type="scientific">Characodon lateralis</name>
    <dbReference type="NCBI Taxonomy" id="208331"/>
    <lineage>
        <taxon>Eukaryota</taxon>
        <taxon>Metazoa</taxon>
        <taxon>Chordata</taxon>
        <taxon>Craniata</taxon>
        <taxon>Vertebrata</taxon>
        <taxon>Euteleostomi</taxon>
        <taxon>Actinopterygii</taxon>
        <taxon>Neopterygii</taxon>
        <taxon>Teleostei</taxon>
        <taxon>Neoteleostei</taxon>
        <taxon>Acanthomorphata</taxon>
        <taxon>Ovalentaria</taxon>
        <taxon>Atherinomorphae</taxon>
        <taxon>Cyprinodontiformes</taxon>
        <taxon>Goodeidae</taxon>
        <taxon>Characodon</taxon>
    </lineage>
</organism>
<feature type="non-terminal residue" evidence="2">
    <location>
        <position position="190"/>
    </location>
</feature>
<keyword evidence="3" id="KW-1185">Reference proteome</keyword>
<comment type="caution">
    <text evidence="2">The sequence shown here is derived from an EMBL/GenBank/DDBJ whole genome shotgun (WGS) entry which is preliminary data.</text>
</comment>
<protein>
    <submittedName>
        <fullName evidence="2">E3 ubiquitin-protein ligase mycbp2</fullName>
    </submittedName>
</protein>
<evidence type="ECO:0000256" key="1">
    <source>
        <dbReference type="SAM" id="MobiDB-lite"/>
    </source>
</evidence>
<feature type="region of interest" description="Disordered" evidence="1">
    <location>
        <begin position="164"/>
        <end position="190"/>
    </location>
</feature>
<evidence type="ECO:0000313" key="2">
    <source>
        <dbReference type="EMBL" id="MED6281235.1"/>
    </source>
</evidence>
<sequence>MMCAAAAAAAAGGGGILPSLSPSVGLGVRVISGVGADLTTIGSGMGSCPTLGAQSDCRTRYQLLLSGRALAERYRRIYTTAINDKEQGINQGRGKKALGKKKLKRRQKVKSKVKSRTKAESLDGALFVPDIKLHSNPSAFNVYCNVRHCVLDWQQKEASLALASRTSVQSGDSDSEEEEEYREPAIKLPK</sequence>
<dbReference type="Proteomes" id="UP001352852">
    <property type="component" value="Unassembled WGS sequence"/>
</dbReference>
<dbReference type="EMBL" id="JAHUTJ010042710">
    <property type="protein sequence ID" value="MED6281235.1"/>
    <property type="molecule type" value="Genomic_DNA"/>
</dbReference>
<accession>A0ABU7E541</accession>
<dbReference type="PANTHER" id="PTHR45943:SF1">
    <property type="entry name" value="E3 UBIQUITIN-PROTEIN LIGASE MYCBP2"/>
    <property type="match status" value="1"/>
</dbReference>
<proteinExistence type="predicted"/>
<evidence type="ECO:0000313" key="3">
    <source>
        <dbReference type="Proteomes" id="UP001352852"/>
    </source>
</evidence>
<dbReference type="PANTHER" id="PTHR45943">
    <property type="entry name" value="E3 UBIQUITIN-PROTEIN LIGASE MYCBP2"/>
    <property type="match status" value="1"/>
</dbReference>